<dbReference type="GeneID" id="82811577"/>
<evidence type="ECO:0000313" key="1">
    <source>
        <dbReference type="EMBL" id="GED24517.1"/>
    </source>
</evidence>
<comment type="caution">
    <text evidence="2">The sequence shown here is derived from an EMBL/GenBank/DDBJ whole genome shotgun (WGS) entry which is preliminary data.</text>
</comment>
<name>A0A3M8BBN6_9BACL</name>
<reference evidence="2 3" key="1">
    <citation type="submission" date="2018-10" db="EMBL/GenBank/DDBJ databases">
        <title>Phylogenomics of Brevibacillus.</title>
        <authorList>
            <person name="Dunlap C."/>
        </authorList>
    </citation>
    <scope>NUCLEOTIDE SEQUENCE [LARGE SCALE GENOMIC DNA]</scope>
    <source>
        <strain evidence="2 3">NRRL NRS 1219</strain>
    </source>
</reference>
<dbReference type="EMBL" id="RHHN01000008">
    <property type="protein sequence ID" value="RNB60818.1"/>
    <property type="molecule type" value="Genomic_DNA"/>
</dbReference>
<evidence type="ECO:0000313" key="3">
    <source>
        <dbReference type="Proteomes" id="UP000276178"/>
    </source>
</evidence>
<evidence type="ECO:0000313" key="2">
    <source>
        <dbReference type="EMBL" id="RNB60818.1"/>
    </source>
</evidence>
<gene>
    <name evidence="1" type="ORF">BAG01nite_06190</name>
    <name evidence="2" type="ORF">EB820_01420</name>
</gene>
<sequence>MTGYDQLDGVHIPWQRLTTAYGRGTELPALMAARAYEKIAPLIEHQSTLWQVTPTLSLYGIRLPAAL</sequence>
<protein>
    <submittedName>
        <fullName evidence="2">Uncharacterized protein</fullName>
    </submittedName>
</protein>
<dbReference type="EMBL" id="BJOD01000004">
    <property type="protein sequence ID" value="GED24517.1"/>
    <property type="molecule type" value="Genomic_DNA"/>
</dbReference>
<dbReference type="RefSeq" id="WP_005833657.1">
    <property type="nucleotide sequence ID" value="NZ_BJOD01000004.1"/>
</dbReference>
<keyword evidence="4" id="KW-1185">Reference proteome</keyword>
<evidence type="ECO:0000313" key="4">
    <source>
        <dbReference type="Proteomes" id="UP000317180"/>
    </source>
</evidence>
<accession>A0A3M8BBN6</accession>
<dbReference type="AlphaFoldDB" id="A0A3M8BBN6"/>
<proteinExistence type="predicted"/>
<dbReference type="Proteomes" id="UP000276178">
    <property type="component" value="Unassembled WGS sequence"/>
</dbReference>
<dbReference type="Proteomes" id="UP000317180">
    <property type="component" value="Unassembled WGS sequence"/>
</dbReference>
<reference evidence="1 4" key="2">
    <citation type="submission" date="2019-06" db="EMBL/GenBank/DDBJ databases">
        <title>Whole genome shotgun sequence of Brevibacillus agri NBRC 15538.</title>
        <authorList>
            <person name="Hosoyama A."/>
            <person name="Uohara A."/>
            <person name="Ohji S."/>
            <person name="Ichikawa N."/>
        </authorList>
    </citation>
    <scope>NUCLEOTIDE SEQUENCE [LARGE SCALE GENOMIC DNA]</scope>
    <source>
        <strain evidence="1 4">NBRC 15538</strain>
    </source>
</reference>
<dbReference type="OrthoDB" id="2653009at2"/>
<organism evidence="2 3">
    <name type="scientific">Brevibacillus agri</name>
    <dbReference type="NCBI Taxonomy" id="51101"/>
    <lineage>
        <taxon>Bacteria</taxon>
        <taxon>Bacillati</taxon>
        <taxon>Bacillota</taxon>
        <taxon>Bacilli</taxon>
        <taxon>Bacillales</taxon>
        <taxon>Paenibacillaceae</taxon>
        <taxon>Brevibacillus</taxon>
    </lineage>
</organism>